<reference evidence="1 2" key="1">
    <citation type="submission" date="2018-04" db="EMBL/GenBank/DDBJ databases">
        <title>Adhaeribacter sp. HMF7616 genome sequencing and assembly.</title>
        <authorList>
            <person name="Kang H."/>
            <person name="Kang J."/>
            <person name="Cha I."/>
            <person name="Kim H."/>
            <person name="Joh K."/>
        </authorList>
    </citation>
    <scope>NUCLEOTIDE SEQUENCE [LARGE SCALE GENOMIC DNA]</scope>
    <source>
        <strain evidence="1 2">HMF7616</strain>
    </source>
</reference>
<evidence type="ECO:0000313" key="2">
    <source>
        <dbReference type="Proteomes" id="UP000253919"/>
    </source>
</evidence>
<dbReference type="Proteomes" id="UP000253919">
    <property type="component" value="Unassembled WGS sequence"/>
</dbReference>
<dbReference type="PROSITE" id="PS51257">
    <property type="entry name" value="PROKAR_LIPOPROTEIN"/>
    <property type="match status" value="1"/>
</dbReference>
<dbReference type="OrthoDB" id="1119542at2"/>
<dbReference type="RefSeq" id="WP_115371536.1">
    <property type="nucleotide sequence ID" value="NZ_QASA01000001.1"/>
</dbReference>
<dbReference type="AlphaFoldDB" id="A0A369QAT4"/>
<keyword evidence="2" id="KW-1185">Reference proteome</keyword>
<comment type="caution">
    <text evidence="1">The sequence shown here is derived from an EMBL/GenBank/DDBJ whole genome shotgun (WGS) entry which is preliminary data.</text>
</comment>
<evidence type="ECO:0000313" key="1">
    <source>
        <dbReference type="EMBL" id="RDC62033.1"/>
    </source>
</evidence>
<gene>
    <name evidence="1" type="ORF">AHMF7616_00623</name>
</gene>
<accession>A0A369QAT4</accession>
<proteinExistence type="predicted"/>
<name>A0A369QAT4_9BACT</name>
<dbReference type="EMBL" id="QASA01000001">
    <property type="protein sequence ID" value="RDC62033.1"/>
    <property type="molecule type" value="Genomic_DNA"/>
</dbReference>
<sequence>MKNFIYLFLILLSISSYSCYEQEAIKGKAIEFDKIDFTKNNYKDSLEDNLLNNLYKKFSADHSYYFVSKPYADQLYDTLGVTTIYKKNGEKLWEIGRYFSKWSTFLNNKGDALTFVNDFAGDSHFTEEETVILFYKNGALVKDYKLKDVFKEPTAYGTWVYTVEGEPQEINGEEIVDPDSVQSIMGKKNLFTQNEILNIITSERQIISMNLNNGQINRRINDAYNYVKNYKIKYDSLQIIGRNVAFNQFGLPKLTNGQDFEMALAEFLGLTLLSGDEVITDRRKLVGFELHLLINKDGKAEIISVDEENEKIKSQIKKFVERNTFSTNYHDPDIDKMKFFSIILMERNKTKPNNS</sequence>
<organism evidence="1 2">
    <name type="scientific">Adhaeribacter pallidiroseus</name>
    <dbReference type="NCBI Taxonomy" id="2072847"/>
    <lineage>
        <taxon>Bacteria</taxon>
        <taxon>Pseudomonadati</taxon>
        <taxon>Bacteroidota</taxon>
        <taxon>Cytophagia</taxon>
        <taxon>Cytophagales</taxon>
        <taxon>Hymenobacteraceae</taxon>
        <taxon>Adhaeribacter</taxon>
    </lineage>
</organism>
<protein>
    <submittedName>
        <fullName evidence="1">Uncharacterized protein</fullName>
    </submittedName>
</protein>